<proteinExistence type="predicted"/>
<evidence type="ECO:0000313" key="1">
    <source>
        <dbReference type="EMBL" id="MCK6265379.1"/>
    </source>
</evidence>
<dbReference type="Proteomes" id="UP001139559">
    <property type="component" value="Unassembled WGS sequence"/>
</dbReference>
<name>A0A9X1XM82_9VIBR</name>
<comment type="caution">
    <text evidence="1">The sequence shown here is derived from an EMBL/GenBank/DDBJ whole genome shotgun (WGS) entry which is preliminary data.</text>
</comment>
<reference evidence="1" key="1">
    <citation type="submission" date="2021-11" db="EMBL/GenBank/DDBJ databases">
        <title>Vibrio ZSDE26 sp. nov. and Vibrio ZSDZ34 sp. nov., isolated from coastal seawater in Qingdao.</title>
        <authorList>
            <person name="Zhang P."/>
        </authorList>
    </citation>
    <scope>NUCLEOTIDE SEQUENCE</scope>
    <source>
        <strain evidence="1">ZSDE26</strain>
    </source>
</reference>
<sequence>MDNSSIDSTSFHSASLYDFSRSSLNAIISKHQVDASFKLKEKVELIQSQLNELLHLAGDIIFDYPIPHNESKSNVIFLYRGLVFVVIFKFNENEYHQKDIDVTQQLAFALKTHHSLCQDRFIVPVLIATGAESQGCDIQVSTERVINTIVDNGHNLAALLEHFSNQFKADKIDADAWISENN</sequence>
<dbReference type="EMBL" id="JAJHVV010000014">
    <property type="protein sequence ID" value="MCK6265379.1"/>
    <property type="molecule type" value="Genomic_DNA"/>
</dbReference>
<protein>
    <submittedName>
        <fullName evidence="1">Uncharacterized protein</fullName>
    </submittedName>
</protein>
<gene>
    <name evidence="1" type="ORF">KP803_19105</name>
</gene>
<keyword evidence="2" id="KW-1185">Reference proteome</keyword>
<accession>A0A9X1XM82</accession>
<dbReference type="AlphaFoldDB" id="A0A9X1XM82"/>
<evidence type="ECO:0000313" key="2">
    <source>
        <dbReference type="Proteomes" id="UP001139559"/>
    </source>
</evidence>
<dbReference type="RefSeq" id="WP_248010447.1">
    <property type="nucleotide sequence ID" value="NZ_JAJHVV010000014.1"/>
</dbReference>
<organism evidence="1 2">
    <name type="scientific">Vibrio amylolyticus</name>
    <dbReference type="NCBI Taxonomy" id="2847292"/>
    <lineage>
        <taxon>Bacteria</taxon>
        <taxon>Pseudomonadati</taxon>
        <taxon>Pseudomonadota</taxon>
        <taxon>Gammaproteobacteria</taxon>
        <taxon>Vibrionales</taxon>
        <taxon>Vibrionaceae</taxon>
        <taxon>Vibrio</taxon>
    </lineage>
</organism>